<protein>
    <recommendedName>
        <fullName evidence="9">Cobalamin biosynthesis protein CobD</fullName>
    </recommendedName>
</protein>
<keyword evidence="11" id="KW-1185">Reference proteome</keyword>
<keyword evidence="6 9" id="KW-0812">Transmembrane</keyword>
<evidence type="ECO:0000256" key="2">
    <source>
        <dbReference type="ARBA" id="ARBA00004953"/>
    </source>
</evidence>
<feature type="transmembrane region" description="Helical" evidence="9">
    <location>
        <begin position="54"/>
        <end position="75"/>
    </location>
</feature>
<keyword evidence="4 9" id="KW-1003">Cell membrane</keyword>
<feature type="transmembrane region" description="Helical" evidence="9">
    <location>
        <begin position="159"/>
        <end position="182"/>
    </location>
</feature>
<dbReference type="NCBIfam" id="TIGR00380">
    <property type="entry name" value="cobal_cbiB"/>
    <property type="match status" value="1"/>
</dbReference>
<evidence type="ECO:0000256" key="6">
    <source>
        <dbReference type="ARBA" id="ARBA00022692"/>
    </source>
</evidence>
<evidence type="ECO:0000256" key="9">
    <source>
        <dbReference type="HAMAP-Rule" id="MF_00024"/>
    </source>
</evidence>
<comment type="caution">
    <text evidence="10">The sequence shown here is derived from an EMBL/GenBank/DDBJ whole genome shotgun (WGS) entry which is preliminary data.</text>
</comment>
<dbReference type="EMBL" id="QEKH01000029">
    <property type="protein sequence ID" value="PVY38023.1"/>
    <property type="molecule type" value="Genomic_DNA"/>
</dbReference>
<dbReference type="UniPathway" id="UPA00148"/>
<feature type="transmembrane region" description="Helical" evidence="9">
    <location>
        <begin position="303"/>
        <end position="325"/>
    </location>
</feature>
<dbReference type="GO" id="GO:0005886">
    <property type="term" value="C:plasma membrane"/>
    <property type="evidence" value="ECO:0007669"/>
    <property type="project" value="UniProtKB-SubCell"/>
</dbReference>
<evidence type="ECO:0000256" key="8">
    <source>
        <dbReference type="ARBA" id="ARBA00023136"/>
    </source>
</evidence>
<gene>
    <name evidence="9" type="primary">cobD</name>
    <name evidence="10" type="ORF">C8D82_12945</name>
</gene>
<sequence>MNDLLLLLGVAFALDLLIGDPHSPLHPVALFGNYAAKVEAFARRRFGSTVRAGFLGWCLAALPPALFAAGSILLVRRGFGPHAAAVAAGVWLYMTIALRSLVQHAEAVRRPLAADDLVSARRALSMIVSRDTAGLDRSEIVRGGIESIAENLIDAVTSALFWAVAGYLAGGAAGAAGAAVLLRAVNTLDAGWGYKNERYLAFGRAAARIDDAAHFIPARLTVPAIALAALLLRGSFGRTFLTALRHRHDHPSPNSCYGMAGFAGALRIRLGGPTVYDGVLEPYPYWGDGRAELTPGDLCRAELLAVAATLFFTLILLAITEVLWIQS</sequence>
<evidence type="ECO:0000256" key="5">
    <source>
        <dbReference type="ARBA" id="ARBA00022573"/>
    </source>
</evidence>
<dbReference type="GO" id="GO:0015420">
    <property type="term" value="F:ABC-type vitamin B12 transporter activity"/>
    <property type="evidence" value="ECO:0007669"/>
    <property type="project" value="UniProtKB-UniRule"/>
</dbReference>
<dbReference type="InterPro" id="IPR004485">
    <property type="entry name" value="Cobalamin_biosynth_CobD/CbiB"/>
</dbReference>
<dbReference type="OrthoDB" id="9811967at2"/>
<accession>A0A2U1ANM0</accession>
<dbReference type="Pfam" id="PF03186">
    <property type="entry name" value="CobD_Cbib"/>
    <property type="match status" value="1"/>
</dbReference>
<comment type="caution">
    <text evidence="9">Lacks conserved residue(s) required for the propagation of feature annotation.</text>
</comment>
<dbReference type="PANTHER" id="PTHR34308">
    <property type="entry name" value="COBALAMIN BIOSYNTHESIS PROTEIN CBIB"/>
    <property type="match status" value="1"/>
</dbReference>
<comment type="function">
    <text evidence="9">Converts cobyric acid to cobinamide by the addition of aminopropanol on the F carboxylic group.</text>
</comment>
<dbReference type="HAMAP" id="MF_00024">
    <property type="entry name" value="CobD_CbiB"/>
    <property type="match status" value="1"/>
</dbReference>
<reference evidence="10 11" key="1">
    <citation type="submission" date="2018-04" db="EMBL/GenBank/DDBJ databases">
        <title>Genomic Encyclopedia of Type Strains, Phase IV (KMG-IV): sequencing the most valuable type-strain genomes for metagenomic binning, comparative biology and taxonomic classification.</title>
        <authorList>
            <person name="Goeker M."/>
        </authorList>
    </citation>
    <scope>NUCLEOTIDE SEQUENCE [LARGE SCALE GENOMIC DNA]</scope>
    <source>
        <strain evidence="10 11">DSM 14823</strain>
    </source>
</reference>
<evidence type="ECO:0000313" key="11">
    <source>
        <dbReference type="Proteomes" id="UP000245959"/>
    </source>
</evidence>
<evidence type="ECO:0000256" key="7">
    <source>
        <dbReference type="ARBA" id="ARBA00022989"/>
    </source>
</evidence>
<dbReference type="GO" id="GO:0009236">
    <property type="term" value="P:cobalamin biosynthetic process"/>
    <property type="evidence" value="ECO:0007669"/>
    <property type="project" value="UniProtKB-UniRule"/>
</dbReference>
<comment type="subcellular location">
    <subcellularLocation>
        <location evidence="1 9">Cell membrane</location>
        <topology evidence="1 9">Multi-pass membrane protein</topology>
    </subcellularLocation>
</comment>
<dbReference type="AlphaFoldDB" id="A0A2U1ANM0"/>
<dbReference type="RefSeq" id="WP_116885253.1">
    <property type="nucleotide sequence ID" value="NZ_CABMMC010000042.1"/>
</dbReference>
<dbReference type="GO" id="GO:0048472">
    <property type="term" value="F:threonine-phosphate decarboxylase activity"/>
    <property type="evidence" value="ECO:0007669"/>
    <property type="project" value="InterPro"/>
</dbReference>
<evidence type="ECO:0000256" key="4">
    <source>
        <dbReference type="ARBA" id="ARBA00022475"/>
    </source>
</evidence>
<comment type="similarity">
    <text evidence="3 9">Belongs to the CobD/CbiB family.</text>
</comment>
<evidence type="ECO:0000256" key="1">
    <source>
        <dbReference type="ARBA" id="ARBA00004651"/>
    </source>
</evidence>
<proteinExistence type="inferred from homology"/>
<organism evidence="10 11">
    <name type="scientific">Victivallis vadensis</name>
    <dbReference type="NCBI Taxonomy" id="172901"/>
    <lineage>
        <taxon>Bacteria</taxon>
        <taxon>Pseudomonadati</taxon>
        <taxon>Lentisphaerota</taxon>
        <taxon>Lentisphaeria</taxon>
        <taxon>Victivallales</taxon>
        <taxon>Victivallaceae</taxon>
        <taxon>Victivallis</taxon>
    </lineage>
</organism>
<dbReference type="Proteomes" id="UP000245959">
    <property type="component" value="Unassembled WGS sequence"/>
</dbReference>
<comment type="pathway">
    <text evidence="2 9">Cofactor biosynthesis; adenosylcobalamin biosynthesis.</text>
</comment>
<evidence type="ECO:0000313" key="10">
    <source>
        <dbReference type="EMBL" id="PVY38023.1"/>
    </source>
</evidence>
<keyword evidence="5 9" id="KW-0169">Cobalamin biosynthesis</keyword>
<name>A0A2U1ANM0_9BACT</name>
<evidence type="ECO:0000256" key="3">
    <source>
        <dbReference type="ARBA" id="ARBA00006263"/>
    </source>
</evidence>
<keyword evidence="7 9" id="KW-1133">Transmembrane helix</keyword>
<dbReference type="GeneID" id="78296533"/>
<feature type="transmembrane region" description="Helical" evidence="9">
    <location>
        <begin position="82"/>
        <end position="102"/>
    </location>
</feature>
<dbReference type="PANTHER" id="PTHR34308:SF1">
    <property type="entry name" value="COBALAMIN BIOSYNTHESIS PROTEIN CBIB"/>
    <property type="match status" value="1"/>
</dbReference>
<keyword evidence="8 9" id="KW-0472">Membrane</keyword>